<reference evidence="1" key="1">
    <citation type="submission" date="2020-08" db="EMBL/GenBank/DDBJ databases">
        <title>Multicomponent nature underlies the extraordinary mechanical properties of spider dragline silk.</title>
        <authorList>
            <person name="Kono N."/>
            <person name="Nakamura H."/>
            <person name="Mori M."/>
            <person name="Yoshida Y."/>
            <person name="Ohtoshi R."/>
            <person name="Malay A.D."/>
            <person name="Moran D.A.P."/>
            <person name="Tomita M."/>
            <person name="Numata K."/>
            <person name="Arakawa K."/>
        </authorList>
    </citation>
    <scope>NUCLEOTIDE SEQUENCE</scope>
</reference>
<evidence type="ECO:0000313" key="1">
    <source>
        <dbReference type="EMBL" id="GFT28665.1"/>
    </source>
</evidence>
<evidence type="ECO:0000313" key="2">
    <source>
        <dbReference type="Proteomes" id="UP000887013"/>
    </source>
</evidence>
<dbReference type="OrthoDB" id="6435912at2759"/>
<keyword evidence="2" id="KW-1185">Reference proteome</keyword>
<accession>A0A8X6NQS1</accession>
<dbReference type="AlphaFoldDB" id="A0A8X6NQS1"/>
<dbReference type="Proteomes" id="UP000887013">
    <property type="component" value="Unassembled WGS sequence"/>
</dbReference>
<name>A0A8X6NQS1_NEPPI</name>
<protein>
    <submittedName>
        <fullName evidence="1">CCHC-type domain-containing protein</fullName>
    </submittedName>
</protein>
<comment type="caution">
    <text evidence="1">The sequence shown here is derived from an EMBL/GenBank/DDBJ whole genome shotgun (WGS) entry which is preliminary data.</text>
</comment>
<dbReference type="EMBL" id="BMAW01012446">
    <property type="protein sequence ID" value="GFT28665.1"/>
    <property type="molecule type" value="Genomic_DNA"/>
</dbReference>
<organism evidence="1 2">
    <name type="scientific">Nephila pilipes</name>
    <name type="common">Giant wood spider</name>
    <name type="synonym">Nephila maculata</name>
    <dbReference type="NCBI Taxonomy" id="299642"/>
    <lineage>
        <taxon>Eukaryota</taxon>
        <taxon>Metazoa</taxon>
        <taxon>Ecdysozoa</taxon>
        <taxon>Arthropoda</taxon>
        <taxon>Chelicerata</taxon>
        <taxon>Arachnida</taxon>
        <taxon>Araneae</taxon>
        <taxon>Araneomorphae</taxon>
        <taxon>Entelegynae</taxon>
        <taxon>Araneoidea</taxon>
        <taxon>Nephilidae</taxon>
        <taxon>Nephila</taxon>
    </lineage>
</organism>
<sequence>METRRMKPFESLQEYLLVMRGLTHKGSLDGFSQTEYVINGIPNSSNNKIILNSCKSIFEFSENIKNFGKPFTSSKQLKQNNQEKFDDISYNVKLNSKRIPNTIPVCYSYGLRDHKSDQRMNK</sequence>
<gene>
    <name evidence="1" type="primary">AVEN_252448_1</name>
    <name evidence="1" type="ORF">NPIL_590331</name>
</gene>
<proteinExistence type="predicted"/>